<dbReference type="NCBIfam" id="TIGR02436">
    <property type="entry name" value="four helix bundle protein"/>
    <property type="match status" value="1"/>
</dbReference>
<evidence type="ECO:0000313" key="2">
    <source>
        <dbReference type="Proteomes" id="UP000178710"/>
    </source>
</evidence>
<dbReference type="AlphaFoldDB" id="A0A1G2KP12"/>
<proteinExistence type="predicted"/>
<dbReference type="SUPFAM" id="SSF158446">
    <property type="entry name" value="IVS-encoded protein-like"/>
    <property type="match status" value="1"/>
</dbReference>
<dbReference type="Proteomes" id="UP000178710">
    <property type="component" value="Unassembled WGS sequence"/>
</dbReference>
<dbReference type="PANTHER" id="PTHR38471:SF2">
    <property type="entry name" value="FOUR HELIX BUNDLE PROTEIN"/>
    <property type="match status" value="1"/>
</dbReference>
<reference evidence="1 2" key="1">
    <citation type="journal article" date="2016" name="Nat. Commun.">
        <title>Thousands of microbial genomes shed light on interconnected biogeochemical processes in an aquifer system.</title>
        <authorList>
            <person name="Anantharaman K."/>
            <person name="Brown C.T."/>
            <person name="Hug L.A."/>
            <person name="Sharon I."/>
            <person name="Castelle C.J."/>
            <person name="Probst A.J."/>
            <person name="Thomas B.C."/>
            <person name="Singh A."/>
            <person name="Wilkins M.J."/>
            <person name="Karaoz U."/>
            <person name="Brodie E.L."/>
            <person name="Williams K.H."/>
            <person name="Hubbard S.S."/>
            <person name="Banfield J.F."/>
        </authorList>
    </citation>
    <scope>NUCLEOTIDE SEQUENCE [LARGE SCALE GENOMIC DNA]</scope>
</reference>
<dbReference type="PIRSF" id="PIRSF035652">
    <property type="entry name" value="CHP02436"/>
    <property type="match status" value="1"/>
</dbReference>
<dbReference type="Pfam" id="PF05635">
    <property type="entry name" value="23S_rRNA_IVP"/>
    <property type="match status" value="1"/>
</dbReference>
<comment type="caution">
    <text evidence="1">The sequence shown here is derived from an EMBL/GenBank/DDBJ whole genome shotgun (WGS) entry which is preliminary data.</text>
</comment>
<dbReference type="InterPro" id="IPR036583">
    <property type="entry name" value="23S_rRNA_IVS_sf"/>
</dbReference>
<sequence>MDKLSNNGKYDLEERTAKFAECIIDFVRTIKQDAVNRRIIDQLVGSAGSTGANYCEAVEAESKKDFIHKVGIVKKEIKETKHWLRLFARANPERAEEMRKFWKEAHELLLIFSKISRSSRGQ</sequence>
<protein>
    <submittedName>
        <fullName evidence="1">Four helix bundle protein</fullName>
    </submittedName>
</protein>
<evidence type="ECO:0000313" key="1">
    <source>
        <dbReference type="EMBL" id="OHA01125.1"/>
    </source>
</evidence>
<name>A0A1G2KP12_9BACT</name>
<dbReference type="InterPro" id="IPR012657">
    <property type="entry name" value="23S_rRNA-intervening_sequence"/>
</dbReference>
<dbReference type="PANTHER" id="PTHR38471">
    <property type="entry name" value="FOUR HELIX BUNDLE PROTEIN"/>
    <property type="match status" value="1"/>
</dbReference>
<accession>A0A1G2KP12</accession>
<organism evidence="1 2">
    <name type="scientific">Candidatus Sungbacteria bacterium RIFCSPHIGHO2_02_FULL_49_20</name>
    <dbReference type="NCBI Taxonomy" id="1802272"/>
    <lineage>
        <taxon>Bacteria</taxon>
        <taxon>Candidatus Sungiibacteriota</taxon>
    </lineage>
</organism>
<dbReference type="Gene3D" id="1.20.1440.60">
    <property type="entry name" value="23S rRNA-intervening sequence"/>
    <property type="match status" value="1"/>
</dbReference>
<gene>
    <name evidence="1" type="ORF">A3C12_02505</name>
</gene>
<dbReference type="EMBL" id="MHQK01000035">
    <property type="protein sequence ID" value="OHA01125.1"/>
    <property type="molecule type" value="Genomic_DNA"/>
</dbReference>